<dbReference type="AlphaFoldDB" id="A0A1L9QY89"/>
<comment type="caution">
    <text evidence="10">The sequence shown here is derived from an EMBL/GenBank/DDBJ whole genome shotgun (WGS) entry which is preliminary data.</text>
</comment>
<evidence type="ECO:0000256" key="8">
    <source>
        <dbReference type="RuleBase" id="RU361277"/>
    </source>
</evidence>
<name>A0A1L9QY89_9CYAN</name>
<organism evidence="10 11">
    <name type="scientific">Roseofilum reptotaenium AO1-A</name>
    <dbReference type="NCBI Taxonomy" id="1925591"/>
    <lineage>
        <taxon>Bacteria</taxon>
        <taxon>Bacillati</taxon>
        <taxon>Cyanobacteriota</taxon>
        <taxon>Cyanophyceae</taxon>
        <taxon>Desertifilales</taxon>
        <taxon>Desertifilaceae</taxon>
        <taxon>Roseofilum</taxon>
    </lineage>
</organism>
<evidence type="ECO:0000313" key="10">
    <source>
        <dbReference type="EMBL" id="OJJ27609.1"/>
    </source>
</evidence>
<dbReference type="CDD" id="cd05283">
    <property type="entry name" value="CAD1"/>
    <property type="match status" value="1"/>
</dbReference>
<sequence>MIQVKAKAAQCAKAALESYQFEVSSPQDYDCLIKVQSCGLCHSDIHIIDNDWDISDYPVVPGHEVIGEVEEVGSQVKHLKVGDRVGVGWQKSACLQCPQCLKGNENLCKENEPLIIPGPGGFASYLLTDSRFAFPIPQDIDPTHAGPLLCGGITVYSGLRHAGMTSGQEIGIIGVGGLGHMAVQFAHRLGNRVTVFTTSEDKAEFAKTLGADETIVVGRGESPPTPKNYLNILLSTAPANLDWAAYVEYLDADGTLCFVGVSDAPLTLPLFSLLSQRRRIMASPIGGRAIMNEMLNVAAQYKIAPIIETYPLEEINIALDRVRSNQVRYRAVLTMD</sequence>
<keyword evidence="4 8" id="KW-0862">Zinc</keyword>
<dbReference type="PROSITE" id="PS00059">
    <property type="entry name" value="ADH_ZINC"/>
    <property type="match status" value="1"/>
</dbReference>
<dbReference type="EC" id="1.1.1.2" evidence="7"/>
<dbReference type="GO" id="GO:0008270">
    <property type="term" value="F:zinc ion binding"/>
    <property type="evidence" value="ECO:0007669"/>
    <property type="project" value="InterPro"/>
</dbReference>
<keyword evidence="11" id="KW-1185">Reference proteome</keyword>
<dbReference type="PANTHER" id="PTHR42683">
    <property type="entry name" value="ALDEHYDE REDUCTASE"/>
    <property type="match status" value="1"/>
</dbReference>
<comment type="cofactor">
    <cofactor evidence="1 8">
        <name>Zn(2+)</name>
        <dbReference type="ChEBI" id="CHEBI:29105"/>
    </cofactor>
</comment>
<keyword evidence="3 8" id="KW-0479">Metal-binding</keyword>
<accession>A0A1L9QY89</accession>
<dbReference type="FunFam" id="3.90.180.10:FF:000018">
    <property type="entry name" value="NAD(P)-dependent alcohol dehydrogenase"/>
    <property type="match status" value="1"/>
</dbReference>
<feature type="domain" description="Enoyl reductase (ER)" evidence="9">
    <location>
        <begin position="14"/>
        <end position="333"/>
    </location>
</feature>
<dbReference type="FunFam" id="3.40.50.720:FF:000022">
    <property type="entry name" value="Cinnamyl alcohol dehydrogenase"/>
    <property type="match status" value="1"/>
</dbReference>
<evidence type="ECO:0000256" key="5">
    <source>
        <dbReference type="ARBA" id="ARBA00022857"/>
    </source>
</evidence>
<dbReference type="InterPro" id="IPR002328">
    <property type="entry name" value="ADH_Zn_CS"/>
</dbReference>
<comment type="similarity">
    <text evidence="2 8">Belongs to the zinc-containing alcohol dehydrogenase family.</text>
</comment>
<dbReference type="Pfam" id="PF08240">
    <property type="entry name" value="ADH_N"/>
    <property type="match status" value="1"/>
</dbReference>
<dbReference type="InterPro" id="IPR011032">
    <property type="entry name" value="GroES-like_sf"/>
</dbReference>
<evidence type="ECO:0000256" key="7">
    <source>
        <dbReference type="ARBA" id="ARBA00024074"/>
    </source>
</evidence>
<dbReference type="EMBL" id="MLAW01000001">
    <property type="protein sequence ID" value="OJJ27609.1"/>
    <property type="molecule type" value="Genomic_DNA"/>
</dbReference>
<reference evidence="10" key="1">
    <citation type="submission" date="2016-10" db="EMBL/GenBank/DDBJ databases">
        <title>CRISPR-Cas defence system in Roseofilum reptotaenium: evidence of a bacteriophage-cyanobacterium arms race in the coral black band disease.</title>
        <authorList>
            <person name="Buerger P."/>
            <person name="Wood-Charlson E.M."/>
            <person name="Weynberg K.D."/>
            <person name="Willis B."/>
            <person name="Van Oppen M.J."/>
        </authorList>
    </citation>
    <scope>NUCLEOTIDE SEQUENCE [LARGE SCALE GENOMIC DNA]</scope>
    <source>
        <strain evidence="10">AO1-A</strain>
    </source>
</reference>
<evidence type="ECO:0000256" key="4">
    <source>
        <dbReference type="ARBA" id="ARBA00022833"/>
    </source>
</evidence>
<dbReference type="InterPro" id="IPR013149">
    <property type="entry name" value="ADH-like_C"/>
</dbReference>
<dbReference type="PROSITE" id="PS00065">
    <property type="entry name" value="D_2_HYDROXYACID_DH_1"/>
    <property type="match status" value="1"/>
</dbReference>
<dbReference type="Pfam" id="PF00107">
    <property type="entry name" value="ADH_zinc_N"/>
    <property type="match status" value="1"/>
</dbReference>
<dbReference type="SUPFAM" id="SSF51735">
    <property type="entry name" value="NAD(P)-binding Rossmann-fold domains"/>
    <property type="match status" value="1"/>
</dbReference>
<dbReference type="SUPFAM" id="SSF50129">
    <property type="entry name" value="GroES-like"/>
    <property type="match status" value="1"/>
</dbReference>
<dbReference type="Gene3D" id="3.40.50.720">
    <property type="entry name" value="NAD(P)-binding Rossmann-like Domain"/>
    <property type="match status" value="1"/>
</dbReference>
<gene>
    <name evidence="10" type="ORF">BI308_01195</name>
</gene>
<dbReference type="InterPro" id="IPR036291">
    <property type="entry name" value="NAD(P)-bd_dom_sf"/>
</dbReference>
<evidence type="ECO:0000259" key="9">
    <source>
        <dbReference type="SMART" id="SM00829"/>
    </source>
</evidence>
<evidence type="ECO:0000256" key="3">
    <source>
        <dbReference type="ARBA" id="ARBA00022723"/>
    </source>
</evidence>
<evidence type="ECO:0000256" key="2">
    <source>
        <dbReference type="ARBA" id="ARBA00008072"/>
    </source>
</evidence>
<evidence type="ECO:0000313" key="11">
    <source>
        <dbReference type="Proteomes" id="UP000183940"/>
    </source>
</evidence>
<evidence type="ECO:0000256" key="1">
    <source>
        <dbReference type="ARBA" id="ARBA00001947"/>
    </source>
</evidence>
<dbReference type="InterPro" id="IPR047109">
    <property type="entry name" value="CAD-like"/>
</dbReference>
<dbReference type="InterPro" id="IPR013154">
    <property type="entry name" value="ADH-like_N"/>
</dbReference>
<keyword evidence="5" id="KW-0521">NADP</keyword>
<dbReference type="SMART" id="SM00829">
    <property type="entry name" value="PKS_ER"/>
    <property type="match status" value="1"/>
</dbReference>
<keyword evidence="6" id="KW-0560">Oxidoreductase</keyword>
<dbReference type="InterPro" id="IPR020843">
    <property type="entry name" value="ER"/>
</dbReference>
<evidence type="ECO:0000256" key="6">
    <source>
        <dbReference type="ARBA" id="ARBA00023002"/>
    </source>
</evidence>
<protein>
    <recommendedName>
        <fullName evidence="7">alcohol dehydrogenase (NADP(+))</fullName>
        <ecNumber evidence="7">1.1.1.2</ecNumber>
    </recommendedName>
</protein>
<dbReference type="Proteomes" id="UP000183940">
    <property type="component" value="Unassembled WGS sequence"/>
</dbReference>
<dbReference type="Gene3D" id="3.90.180.10">
    <property type="entry name" value="Medium-chain alcohol dehydrogenases, catalytic domain"/>
    <property type="match status" value="1"/>
</dbReference>
<dbReference type="GO" id="GO:0008106">
    <property type="term" value="F:alcohol dehydrogenase (NADP+) activity"/>
    <property type="evidence" value="ECO:0007669"/>
    <property type="project" value="UniProtKB-EC"/>
</dbReference>
<dbReference type="STRING" id="1925591.BI308_01195"/>
<proteinExistence type="inferred from homology"/>
<dbReference type="InterPro" id="IPR029752">
    <property type="entry name" value="D-isomer_DH_CS1"/>
</dbReference>